<dbReference type="InterPro" id="IPR009061">
    <property type="entry name" value="DNA-bd_dom_put_sf"/>
</dbReference>
<dbReference type="Pfam" id="PF13411">
    <property type="entry name" value="MerR_1"/>
    <property type="match status" value="1"/>
</dbReference>
<dbReference type="PROSITE" id="PS50937">
    <property type="entry name" value="HTH_MERR_2"/>
    <property type="match status" value="1"/>
</dbReference>
<evidence type="ECO:0000256" key="2">
    <source>
        <dbReference type="SAM" id="Coils"/>
    </source>
</evidence>
<keyword evidence="5" id="KW-1185">Reference proteome</keyword>
<keyword evidence="2" id="KW-0175">Coiled coil</keyword>
<dbReference type="InterPro" id="IPR000551">
    <property type="entry name" value="MerR-type_HTH_dom"/>
</dbReference>
<dbReference type="PANTHER" id="PTHR30204">
    <property type="entry name" value="REDOX-CYCLING DRUG-SENSING TRANSCRIPTIONAL ACTIVATOR SOXR"/>
    <property type="match status" value="1"/>
</dbReference>
<reference evidence="4 5" key="1">
    <citation type="submission" date="2020-08" db="EMBL/GenBank/DDBJ databases">
        <title>The genome sequence of type strain Novosphingobium piscinae KCTC 42194.</title>
        <authorList>
            <person name="Liu Y."/>
        </authorList>
    </citation>
    <scope>NUCLEOTIDE SEQUENCE [LARGE SCALE GENOMIC DNA]</scope>
    <source>
        <strain evidence="4 5">KCTC 42194</strain>
    </source>
</reference>
<proteinExistence type="predicted"/>
<dbReference type="Gene3D" id="1.10.1660.10">
    <property type="match status" value="1"/>
</dbReference>
<evidence type="ECO:0000256" key="1">
    <source>
        <dbReference type="ARBA" id="ARBA00023125"/>
    </source>
</evidence>
<dbReference type="AlphaFoldDB" id="A0A7X1KQP8"/>
<gene>
    <name evidence="4" type="ORF">H7F53_12445</name>
</gene>
<accession>A0A7X1KQP8</accession>
<name>A0A7X1KQP8_9SPHN</name>
<dbReference type="GO" id="GO:0003700">
    <property type="term" value="F:DNA-binding transcription factor activity"/>
    <property type="evidence" value="ECO:0007669"/>
    <property type="project" value="InterPro"/>
</dbReference>
<feature type="domain" description="HTH merR-type" evidence="3">
    <location>
        <begin position="20"/>
        <end position="84"/>
    </location>
</feature>
<keyword evidence="1 4" id="KW-0238">DNA-binding</keyword>
<dbReference type="Proteomes" id="UP000551327">
    <property type="component" value="Unassembled WGS sequence"/>
</dbReference>
<dbReference type="GO" id="GO:0003677">
    <property type="term" value="F:DNA binding"/>
    <property type="evidence" value="ECO:0007669"/>
    <property type="project" value="UniProtKB-KW"/>
</dbReference>
<dbReference type="CDD" id="cd04776">
    <property type="entry name" value="HTH_GnyR"/>
    <property type="match status" value="1"/>
</dbReference>
<organism evidence="4 5">
    <name type="scientific">Novosphingobium piscinae</name>
    <dbReference type="NCBI Taxonomy" id="1507448"/>
    <lineage>
        <taxon>Bacteria</taxon>
        <taxon>Pseudomonadati</taxon>
        <taxon>Pseudomonadota</taxon>
        <taxon>Alphaproteobacteria</taxon>
        <taxon>Sphingomonadales</taxon>
        <taxon>Sphingomonadaceae</taxon>
        <taxon>Novosphingobium</taxon>
    </lineage>
</organism>
<evidence type="ECO:0000313" key="4">
    <source>
        <dbReference type="EMBL" id="MBC2669956.1"/>
    </source>
</evidence>
<dbReference type="SMART" id="SM00422">
    <property type="entry name" value="HTH_MERR"/>
    <property type="match status" value="1"/>
</dbReference>
<dbReference type="SUPFAM" id="SSF46955">
    <property type="entry name" value="Putative DNA-binding domain"/>
    <property type="match status" value="1"/>
</dbReference>
<sequence>MSTPEPARPRGEGEASVQGIQDVAQELGITLRTLRFYENEGLIDPQRVGNRRIYSRREVARIQLILRGKRLGFSIREIKEFLDLYDADPEHQEQMERLAARVRERLVDLRKQRDALDLTIAELTTIERDALAYLQRTARTG</sequence>
<dbReference type="InterPro" id="IPR047057">
    <property type="entry name" value="MerR_fam"/>
</dbReference>
<evidence type="ECO:0000259" key="3">
    <source>
        <dbReference type="PROSITE" id="PS50937"/>
    </source>
</evidence>
<feature type="coiled-coil region" evidence="2">
    <location>
        <begin position="92"/>
        <end position="119"/>
    </location>
</feature>
<dbReference type="EMBL" id="JACLAX010000012">
    <property type="protein sequence ID" value="MBC2669956.1"/>
    <property type="molecule type" value="Genomic_DNA"/>
</dbReference>
<dbReference type="PANTHER" id="PTHR30204:SF58">
    <property type="entry name" value="HTH-TYPE TRANSCRIPTIONAL REGULATOR YFMP"/>
    <property type="match status" value="1"/>
</dbReference>
<dbReference type="RefSeq" id="WP_185679820.1">
    <property type="nucleotide sequence ID" value="NZ_JACLAX010000012.1"/>
</dbReference>
<protein>
    <submittedName>
        <fullName evidence="4">MerR family DNA-binding transcriptional regulator</fullName>
    </submittedName>
</protein>
<comment type="caution">
    <text evidence="4">The sequence shown here is derived from an EMBL/GenBank/DDBJ whole genome shotgun (WGS) entry which is preliminary data.</text>
</comment>
<evidence type="ECO:0000313" key="5">
    <source>
        <dbReference type="Proteomes" id="UP000551327"/>
    </source>
</evidence>